<evidence type="ECO:0000313" key="4">
    <source>
        <dbReference type="Proteomes" id="UP000181903"/>
    </source>
</evidence>
<proteinExistence type="predicted"/>
<organism evidence="3 4">
    <name type="scientific">Pseudomonas poae</name>
    <dbReference type="NCBI Taxonomy" id="200451"/>
    <lineage>
        <taxon>Bacteria</taxon>
        <taxon>Pseudomonadati</taxon>
        <taxon>Pseudomonadota</taxon>
        <taxon>Gammaproteobacteria</taxon>
        <taxon>Pseudomonadales</taxon>
        <taxon>Pseudomonadaceae</taxon>
        <taxon>Pseudomonas</taxon>
    </lineage>
</organism>
<evidence type="ECO:0000256" key="2">
    <source>
        <dbReference type="SAM" id="Phobius"/>
    </source>
</evidence>
<feature type="transmembrane region" description="Helical" evidence="2">
    <location>
        <begin position="374"/>
        <end position="392"/>
    </location>
</feature>
<sequence length="1189" mass="130265">MPDLFGFYGYAAVHIHRHPLAHRTHNQQRDDRKHCSQDESNNVAKPFIDVSIDTPSADPVLITDIIDASHLSNSVTNSSAKTTPGLGDVDALFGPLQFGECTVSRKELHAMSATLNGKEITGANTYFADAEQGFIDALVFDPGEIKRRMTSAVAQDAQLVATLMYEIATRRSPGATPLFGETTQSIADADMDAVSKVLGSVQRMDITRTARSDSLPHWVNRAKTRAMSVVGVGMQLYGLYSAYRGAIEALKRGDAGEVALNLGGGVTEVASMGIEYAMSKTGQHMIQQGSQNLELFRKTAAGKWLARSSGMVAAVLTLPFDVYTAIKSFNDAASAEGKKAQDLYVTGGLSVASAGISLALGVAALMGLQYAGPIGLVAAGLMIAGAAIYQAVRVVDDIDDYIELTVGERWRAGWLAFWAVEQDTALMDRFKAAKTYSDYEKLLKSRSLQWLENEFKDRFEAVYLGRFEVTLEPRRIHRFSWKDGEQPYDPVNSPTVRETDDVLAAWDGAPNDKDRVVFGHRDAAKGVFWQLGDGNDYVIGVGAQPNHFSLGSGRKQLKGGNKDDAFVFQSAAQTLTDGYKQAPGALDGGNGADLLWLQGKHQAIVHGTDPTPYRGYNIDLQAQRLELMPVDKNAEPVLHTRMTSIEKVETLAGASNTVVGSDKADVIMANGDDAIQAGDGNDHISLRGTDCRAEGGPGLDTYYLHKASRHIAISEDGKSESLVYLGVPLELVQAWKIQGQALVIHSLRDAALESPQREVLIKNVYEQREGKRSLLNAKWLFITEDGYYLQPDLPGEIAGTEDVGIEVLVIVQGTAKPSPVLLNDSREINAAEYFMDRGTTSRHLRVNQASAAPPCTLYLDFDSSEIQGVDATYTVDVKKHLNTALSYSSLSYRIRLNDSLLFIHNPMIENPVTKTDRGGGIFSSSWKAISEITLVMRDGVSYALDAPRNNHSEDAQKPGSRSIESRTSLRERAGRYTCVNPTTNRYALKATPQKISFPALDYRCIYHLDGQSSYYALYPSRNMSLQLSTVEGSQGSVWNIYTDNVDDRINRKALTLENNLLEIGTVHVQLAPSENPNALLETVYVFLTCGITYKVHALFNWIELYAIDAAACASIPAIVEEIHRHRQYELNQVFAGTRILIHNLQLIDASAGAIYYVADTDTWELDSDRARAINIDDLTIEKPSSTENS</sequence>
<accession>A0ABY0RX61</accession>
<dbReference type="SUPFAM" id="SSF51120">
    <property type="entry name" value="beta-Roll"/>
    <property type="match status" value="1"/>
</dbReference>
<feature type="transmembrane region" description="Helical" evidence="2">
    <location>
        <begin position="343"/>
        <end position="367"/>
    </location>
</feature>
<keyword evidence="2" id="KW-0812">Transmembrane</keyword>
<dbReference type="EMBL" id="LT629706">
    <property type="protein sequence ID" value="SDO51148.1"/>
    <property type="molecule type" value="Genomic_DNA"/>
</dbReference>
<dbReference type="Proteomes" id="UP000181903">
    <property type="component" value="Chromosome I"/>
</dbReference>
<protein>
    <recommendedName>
        <fullName evidence="5">Calcium-binding protein</fullName>
    </recommendedName>
</protein>
<keyword evidence="2" id="KW-1133">Transmembrane helix</keyword>
<dbReference type="InterPro" id="IPR011049">
    <property type="entry name" value="Serralysin-like_metalloprot_C"/>
</dbReference>
<feature type="region of interest" description="Disordered" evidence="1">
    <location>
        <begin position="945"/>
        <end position="967"/>
    </location>
</feature>
<keyword evidence="4" id="KW-1185">Reference proteome</keyword>
<name>A0ABY0RX61_9PSED</name>
<dbReference type="GeneID" id="66763058"/>
<evidence type="ECO:0000313" key="3">
    <source>
        <dbReference type="EMBL" id="SDO51148.1"/>
    </source>
</evidence>
<evidence type="ECO:0008006" key="5">
    <source>
        <dbReference type="Google" id="ProtNLM"/>
    </source>
</evidence>
<keyword evidence="2" id="KW-0472">Membrane</keyword>
<dbReference type="RefSeq" id="WP_083362200.1">
    <property type="nucleotide sequence ID" value="NZ_JYLI01000013.1"/>
</dbReference>
<reference evidence="3 4" key="1">
    <citation type="submission" date="2016-10" db="EMBL/GenBank/DDBJ databases">
        <authorList>
            <person name="Varghese N."/>
            <person name="Submissions S."/>
        </authorList>
    </citation>
    <scope>NUCLEOTIDE SEQUENCE [LARGE SCALE GENOMIC DNA]</scope>
    <source>
        <strain evidence="3 4">BS2776</strain>
    </source>
</reference>
<evidence type="ECO:0000256" key="1">
    <source>
        <dbReference type="SAM" id="MobiDB-lite"/>
    </source>
</evidence>
<gene>
    <name evidence="3" type="ORF">SAMN04490208_4014</name>
</gene>